<evidence type="ECO:0000256" key="1">
    <source>
        <dbReference type="SAM" id="MobiDB-lite"/>
    </source>
</evidence>
<protein>
    <recommendedName>
        <fullName evidence="2">DUF5641 domain-containing protein</fullName>
    </recommendedName>
</protein>
<dbReference type="Pfam" id="PF18701">
    <property type="entry name" value="DUF5641"/>
    <property type="match status" value="1"/>
</dbReference>
<evidence type="ECO:0000313" key="4">
    <source>
        <dbReference type="Proteomes" id="UP001159363"/>
    </source>
</evidence>
<sequence length="252" mass="28278">MSALTPNHFLNIDFPQVLSDKDVTSNPRNRLHLCLHQLQQKEKQSSGDKSVAERQLIHIKYPNLLLLRWCLTRIVKVFPGKDGVMQVVEGIRHMARCNLPYEVVSVMRTGVVVLPWHGTVVSEPVVCVALSATRTACSMTDILVSRFIKCHVNLPEVRLCYRPNSRAYRPRSRSSIMCRGMAQLVLKAEACSISRKSQQQMTPADNSWGGSCQPPAPSPKQRARGQGVYKYVCCPITVVYASLNSDQHPVRV</sequence>
<dbReference type="Proteomes" id="UP001159363">
    <property type="component" value="Chromosome 8"/>
</dbReference>
<reference evidence="3 4" key="1">
    <citation type="submission" date="2023-02" db="EMBL/GenBank/DDBJ databases">
        <title>LHISI_Scaffold_Assembly.</title>
        <authorList>
            <person name="Stuart O.P."/>
            <person name="Cleave R."/>
            <person name="Magrath M.J.L."/>
            <person name="Mikheyev A.S."/>
        </authorList>
    </citation>
    <scope>NUCLEOTIDE SEQUENCE [LARGE SCALE GENOMIC DNA]</scope>
    <source>
        <strain evidence="3">Daus_M_001</strain>
        <tissue evidence="3">Leg muscle</tissue>
    </source>
</reference>
<proteinExistence type="predicted"/>
<feature type="domain" description="DUF5641" evidence="2">
    <location>
        <begin position="34"/>
        <end position="89"/>
    </location>
</feature>
<evidence type="ECO:0000313" key="3">
    <source>
        <dbReference type="EMBL" id="KAJ8875238.1"/>
    </source>
</evidence>
<name>A0ABQ9GTA7_9NEOP</name>
<dbReference type="EMBL" id="JARBHB010000009">
    <property type="protein sequence ID" value="KAJ8875238.1"/>
    <property type="molecule type" value="Genomic_DNA"/>
</dbReference>
<keyword evidence="4" id="KW-1185">Reference proteome</keyword>
<dbReference type="InterPro" id="IPR040676">
    <property type="entry name" value="DUF5641"/>
</dbReference>
<feature type="compositionally biased region" description="Polar residues" evidence="1">
    <location>
        <begin position="201"/>
        <end position="210"/>
    </location>
</feature>
<feature type="region of interest" description="Disordered" evidence="1">
    <location>
        <begin position="201"/>
        <end position="223"/>
    </location>
</feature>
<evidence type="ECO:0000259" key="2">
    <source>
        <dbReference type="Pfam" id="PF18701"/>
    </source>
</evidence>
<organism evidence="3 4">
    <name type="scientific">Dryococelus australis</name>
    <dbReference type="NCBI Taxonomy" id="614101"/>
    <lineage>
        <taxon>Eukaryota</taxon>
        <taxon>Metazoa</taxon>
        <taxon>Ecdysozoa</taxon>
        <taxon>Arthropoda</taxon>
        <taxon>Hexapoda</taxon>
        <taxon>Insecta</taxon>
        <taxon>Pterygota</taxon>
        <taxon>Neoptera</taxon>
        <taxon>Polyneoptera</taxon>
        <taxon>Phasmatodea</taxon>
        <taxon>Verophasmatodea</taxon>
        <taxon>Anareolatae</taxon>
        <taxon>Phasmatidae</taxon>
        <taxon>Eurycanthinae</taxon>
        <taxon>Dryococelus</taxon>
    </lineage>
</organism>
<comment type="caution">
    <text evidence="3">The sequence shown here is derived from an EMBL/GenBank/DDBJ whole genome shotgun (WGS) entry which is preliminary data.</text>
</comment>
<accession>A0ABQ9GTA7</accession>
<gene>
    <name evidence="3" type="ORF">PR048_023133</name>
</gene>